<dbReference type="PANTHER" id="PTHR45947">
    <property type="entry name" value="SULFOQUINOVOSYL TRANSFERASE SQD2"/>
    <property type="match status" value="1"/>
</dbReference>
<dbReference type="EMBL" id="JARWAO010000001">
    <property type="protein sequence ID" value="MDR5894532.1"/>
    <property type="molecule type" value="Genomic_DNA"/>
</dbReference>
<dbReference type="RefSeq" id="WP_251593396.1">
    <property type="nucleotide sequence ID" value="NZ_JAMLJI010000002.1"/>
</dbReference>
<gene>
    <name evidence="1" type="ORF">QC825_00425</name>
</gene>
<keyword evidence="1" id="KW-0808">Transferase</keyword>
<dbReference type="InterPro" id="IPR050194">
    <property type="entry name" value="Glycosyltransferase_grp1"/>
</dbReference>
<dbReference type="Proteomes" id="UP001269375">
    <property type="component" value="Unassembled WGS sequence"/>
</dbReference>
<proteinExistence type="predicted"/>
<dbReference type="SUPFAM" id="SSF53756">
    <property type="entry name" value="UDP-Glycosyltransferase/glycogen phosphorylase"/>
    <property type="match status" value="1"/>
</dbReference>
<dbReference type="EC" id="2.4.-.-" evidence="1"/>
<comment type="caution">
    <text evidence="1">The sequence shown here is derived from an EMBL/GenBank/DDBJ whole genome shotgun (WGS) entry which is preliminary data.</text>
</comment>
<evidence type="ECO:0000313" key="2">
    <source>
        <dbReference type="Proteomes" id="UP001269375"/>
    </source>
</evidence>
<dbReference type="Pfam" id="PF13692">
    <property type="entry name" value="Glyco_trans_1_4"/>
    <property type="match status" value="1"/>
</dbReference>
<reference evidence="1 2" key="1">
    <citation type="submission" date="2023-04" db="EMBL/GenBank/DDBJ databases">
        <title>A long-awaited taxogenomic arrangement of the family Halomonadaceae.</title>
        <authorList>
            <person name="De La Haba R."/>
            <person name="Chuvochina M."/>
            <person name="Wittouck S."/>
            <person name="Arahal D.R."/>
            <person name="Sanchez-Porro C."/>
            <person name="Hugenholtz P."/>
            <person name="Ventosa A."/>
        </authorList>
    </citation>
    <scope>NUCLEOTIDE SEQUENCE [LARGE SCALE GENOMIC DNA]</scope>
    <source>
        <strain evidence="1 2">DSM 22428</strain>
    </source>
</reference>
<dbReference type="CDD" id="cd03801">
    <property type="entry name" value="GT4_PimA-like"/>
    <property type="match status" value="1"/>
</dbReference>
<sequence>MATPLHVCHVNLARGFRGGERQTVILIEQLAHRYSGALRQTLVCRPDSPLIDQVRHLDVTIVEARNALTGHFGIGADAVHAHEAKAVHWAYLHKRLTGTPYLLTRRVPQPVKDKWFNRRTYGSAAYTVAISSVIEQHLEALAFTRRIARVPSVFSHRPSDLERVAELKARFEGHPVIGHIGALVDRHKGQRVLLEVARRFQASHPDVRFLLLGDGEDAEALHRESRELTNVIWEGFQPDVENYLDAMTLFAFPSRNEGLGSTLLDAMDHDVPIVASRVDGIPDIIIDQRSGLLVPPDDADALEHALDRLLGAPALAEELKDGAREKLVQFSPHAMADAYHALYVDMAEQ</sequence>
<evidence type="ECO:0000313" key="1">
    <source>
        <dbReference type="EMBL" id="MDR5894532.1"/>
    </source>
</evidence>
<dbReference type="GO" id="GO:0016757">
    <property type="term" value="F:glycosyltransferase activity"/>
    <property type="evidence" value="ECO:0007669"/>
    <property type="project" value="UniProtKB-KW"/>
</dbReference>
<name>A0ABU1GR80_9GAMM</name>
<keyword evidence="1" id="KW-0328">Glycosyltransferase</keyword>
<organism evidence="1 2">
    <name type="scientific">Larsenimonas suaedae</name>
    <dbReference type="NCBI Taxonomy" id="1851019"/>
    <lineage>
        <taxon>Bacteria</taxon>
        <taxon>Pseudomonadati</taxon>
        <taxon>Pseudomonadota</taxon>
        <taxon>Gammaproteobacteria</taxon>
        <taxon>Oceanospirillales</taxon>
        <taxon>Halomonadaceae</taxon>
        <taxon>Larsenimonas</taxon>
    </lineage>
</organism>
<dbReference type="Gene3D" id="3.40.50.2000">
    <property type="entry name" value="Glycogen Phosphorylase B"/>
    <property type="match status" value="2"/>
</dbReference>
<keyword evidence="2" id="KW-1185">Reference proteome</keyword>
<dbReference type="PANTHER" id="PTHR45947:SF3">
    <property type="entry name" value="SULFOQUINOVOSYL TRANSFERASE SQD2"/>
    <property type="match status" value="1"/>
</dbReference>
<protein>
    <submittedName>
        <fullName evidence="1">Glycosyltransferase family 4 protein</fullName>
        <ecNumber evidence="1">2.4.-.-</ecNumber>
    </submittedName>
</protein>
<accession>A0ABU1GR80</accession>